<dbReference type="OrthoDB" id="7107843at2"/>
<name>I3CCI1_9GAMM</name>
<dbReference type="AlphaFoldDB" id="I3CCI1"/>
<dbReference type="RefSeq" id="WP_002683148.1">
    <property type="nucleotide sequence ID" value="NZ_JH600070.1"/>
</dbReference>
<reference evidence="1 2" key="1">
    <citation type="submission" date="2011-11" db="EMBL/GenBank/DDBJ databases">
        <title>Improved High-Quality Draft sequence of Beggiatoa alba B18lD.</title>
        <authorList>
            <consortium name="US DOE Joint Genome Institute"/>
            <person name="Lucas S."/>
            <person name="Han J."/>
            <person name="Lapidus A."/>
            <person name="Cheng J.-F."/>
            <person name="Goodwin L."/>
            <person name="Pitluck S."/>
            <person name="Peters L."/>
            <person name="Mikhailova N."/>
            <person name="Held B."/>
            <person name="Detter J.C."/>
            <person name="Han C."/>
            <person name="Tapia R."/>
            <person name="Land M."/>
            <person name="Hauser L."/>
            <person name="Kyrpides N."/>
            <person name="Ivanova N."/>
            <person name="Pagani I."/>
            <person name="Samuel K."/>
            <person name="Teske A."/>
            <person name="Mueller J."/>
            <person name="Woyke T."/>
        </authorList>
    </citation>
    <scope>NUCLEOTIDE SEQUENCE [LARGE SCALE GENOMIC DNA]</scope>
    <source>
        <strain evidence="1 2">B18LD</strain>
    </source>
</reference>
<organism evidence="1 2">
    <name type="scientific">Beggiatoa alba B18LD</name>
    <dbReference type="NCBI Taxonomy" id="395493"/>
    <lineage>
        <taxon>Bacteria</taxon>
        <taxon>Pseudomonadati</taxon>
        <taxon>Pseudomonadota</taxon>
        <taxon>Gammaproteobacteria</taxon>
        <taxon>Thiotrichales</taxon>
        <taxon>Thiotrichaceae</taxon>
        <taxon>Beggiatoa</taxon>
    </lineage>
</organism>
<dbReference type="HOGENOM" id="CLU_135508_0_0_6"/>
<evidence type="ECO:0000313" key="2">
    <source>
        <dbReference type="Proteomes" id="UP000005744"/>
    </source>
</evidence>
<keyword evidence="2" id="KW-1185">Reference proteome</keyword>
<dbReference type="EMBL" id="JH600070">
    <property type="protein sequence ID" value="EIJ41324.1"/>
    <property type="molecule type" value="Genomic_DNA"/>
</dbReference>
<sequence length="179" mass="21265">MTSSFFEKYPVSCVYNNRKIILIWQTSDQVSDTFRLSEMNRLLFANSEEELIQLLEPAEIKETQWKESTEINISKFLAQLSRLKTKHSSSKITCKQLVDGWNFIEDILRTFHLDKESKKLKSPILNKVYKKLFYGCNLPSVTPEGESYSPIWTNEEIFLVRKEFRDIWSFLKKEKYVPF</sequence>
<protein>
    <submittedName>
        <fullName evidence="1">Uncharacterized protein</fullName>
    </submittedName>
</protein>
<evidence type="ECO:0000313" key="1">
    <source>
        <dbReference type="EMBL" id="EIJ41324.1"/>
    </source>
</evidence>
<proteinExistence type="predicted"/>
<gene>
    <name evidence="1" type="ORF">BegalDRAFT_0404</name>
</gene>
<dbReference type="Proteomes" id="UP000005744">
    <property type="component" value="Unassembled WGS sequence"/>
</dbReference>
<accession>I3CCI1</accession>
<dbReference type="eggNOG" id="ENOG5032M9D">
    <property type="taxonomic scope" value="Bacteria"/>
</dbReference>